<feature type="binding site" evidence="8">
    <location>
        <begin position="124"/>
        <end position="128"/>
    </location>
    <ligand>
        <name>NADP(+)</name>
        <dbReference type="ChEBI" id="CHEBI:58349"/>
    </ligand>
</feature>
<feature type="binding site" evidence="8">
    <location>
        <position position="216"/>
    </location>
    <ligand>
        <name>shikimate</name>
        <dbReference type="ChEBI" id="CHEBI:36208"/>
    </ligand>
</feature>
<keyword evidence="5 8" id="KW-0560">Oxidoreductase</keyword>
<dbReference type="GO" id="GO:0009423">
    <property type="term" value="P:chorismate biosynthetic process"/>
    <property type="evidence" value="ECO:0007669"/>
    <property type="project" value="UniProtKB-UniRule"/>
</dbReference>
<feature type="binding site" evidence="8">
    <location>
        <begin position="13"/>
        <end position="15"/>
    </location>
    <ligand>
        <name>shikimate</name>
        <dbReference type="ChEBI" id="CHEBI:36208"/>
    </ligand>
</feature>
<dbReference type="SUPFAM" id="SSF51735">
    <property type="entry name" value="NAD(P)-binding Rossmann-fold domains"/>
    <property type="match status" value="1"/>
</dbReference>
<feature type="binding site" evidence="8">
    <location>
        <position position="214"/>
    </location>
    <ligand>
        <name>NADP(+)</name>
        <dbReference type="ChEBI" id="CHEBI:58349"/>
    </ligand>
</feature>
<dbReference type="CDD" id="cd01065">
    <property type="entry name" value="NAD_bind_Shikimate_DH"/>
    <property type="match status" value="1"/>
</dbReference>
<dbReference type="EC" id="1.1.1.25" evidence="2 8"/>
<comment type="subunit">
    <text evidence="8">Homodimer.</text>
</comment>
<feature type="domain" description="Shikimate dehydrogenase substrate binding N-terminal" evidence="10">
    <location>
        <begin position="5"/>
        <end position="87"/>
    </location>
</feature>
<dbReference type="GO" id="GO:0050661">
    <property type="term" value="F:NADP binding"/>
    <property type="evidence" value="ECO:0007669"/>
    <property type="project" value="InterPro"/>
</dbReference>
<dbReference type="InterPro" id="IPR022893">
    <property type="entry name" value="Shikimate_DH_fam"/>
</dbReference>
<dbReference type="InterPro" id="IPR036291">
    <property type="entry name" value="NAD(P)-bd_dom_sf"/>
</dbReference>
<feature type="binding site" evidence="8">
    <location>
        <position position="76"/>
    </location>
    <ligand>
        <name>NADP(+)</name>
        <dbReference type="ChEBI" id="CHEBI:58349"/>
    </ligand>
</feature>
<accession>A0A432VS56</accession>
<feature type="domain" description="Quinate/shikimate 5-dehydrogenase/glutamyl-tRNA reductase" evidence="9">
    <location>
        <begin position="114"/>
        <end position="191"/>
    </location>
</feature>
<comment type="caution">
    <text evidence="12">The sequence shown here is derived from an EMBL/GenBank/DDBJ whole genome shotgun (WGS) entry which is preliminary data.</text>
</comment>
<protein>
    <recommendedName>
        <fullName evidence="2 8">Shikimate dehydrogenase (NADP(+))</fullName>
        <shortName evidence="8">SDH</shortName>
        <ecNumber evidence="2 8">1.1.1.25</ecNumber>
    </recommendedName>
</protein>
<evidence type="ECO:0000256" key="1">
    <source>
        <dbReference type="ARBA" id="ARBA00004871"/>
    </source>
</evidence>
<keyword evidence="13" id="KW-1185">Reference proteome</keyword>
<dbReference type="Pfam" id="PF18317">
    <property type="entry name" value="SDH_C"/>
    <property type="match status" value="1"/>
</dbReference>
<dbReference type="Proteomes" id="UP000288212">
    <property type="component" value="Unassembled WGS sequence"/>
</dbReference>
<evidence type="ECO:0000256" key="5">
    <source>
        <dbReference type="ARBA" id="ARBA00023002"/>
    </source>
</evidence>
<dbReference type="Gene3D" id="3.40.50.10860">
    <property type="entry name" value="Leucine Dehydrogenase, chain A, domain 1"/>
    <property type="match status" value="1"/>
</dbReference>
<comment type="pathway">
    <text evidence="1 8">Metabolic intermediate biosynthesis; chorismate biosynthesis; chorismate from D-erythrose 4-phosphate and phosphoenolpyruvate: step 4/7.</text>
</comment>
<gene>
    <name evidence="8" type="primary">aroE</name>
    <name evidence="12" type="ORF">CWE06_09145</name>
</gene>
<evidence type="ECO:0000259" key="9">
    <source>
        <dbReference type="Pfam" id="PF01488"/>
    </source>
</evidence>
<dbReference type="InterPro" id="IPR046346">
    <property type="entry name" value="Aminoacid_DH-like_N_sf"/>
</dbReference>
<name>A0A432VS56_9GAMM</name>
<feature type="active site" description="Proton acceptor" evidence="8">
    <location>
        <position position="64"/>
    </location>
</feature>
<keyword evidence="6 8" id="KW-0057">Aromatic amino acid biosynthesis</keyword>
<dbReference type="UniPathway" id="UPA00053">
    <property type="reaction ID" value="UER00087"/>
</dbReference>
<evidence type="ECO:0000256" key="3">
    <source>
        <dbReference type="ARBA" id="ARBA00022605"/>
    </source>
</evidence>
<feature type="binding site" evidence="8">
    <location>
        <position position="100"/>
    </location>
    <ligand>
        <name>shikimate</name>
        <dbReference type="ChEBI" id="CHEBI:36208"/>
    </ligand>
</feature>
<dbReference type="RefSeq" id="WP_126793352.1">
    <property type="nucleotide sequence ID" value="NZ_PIPI01000006.1"/>
</dbReference>
<dbReference type="SUPFAM" id="SSF53223">
    <property type="entry name" value="Aminoacid dehydrogenase-like, N-terminal domain"/>
    <property type="match status" value="1"/>
</dbReference>
<dbReference type="GO" id="GO:0009073">
    <property type="term" value="P:aromatic amino acid family biosynthetic process"/>
    <property type="evidence" value="ECO:0007669"/>
    <property type="project" value="UniProtKB-KW"/>
</dbReference>
<feature type="binding site" evidence="8">
    <location>
        <begin position="148"/>
        <end position="153"/>
    </location>
    <ligand>
        <name>NADP(+)</name>
        <dbReference type="ChEBI" id="CHEBI:58349"/>
    </ligand>
</feature>
<dbReference type="EMBL" id="PIPI01000006">
    <property type="protein sequence ID" value="RUO19189.1"/>
    <property type="molecule type" value="Genomic_DNA"/>
</dbReference>
<reference evidence="12 13" key="1">
    <citation type="journal article" date="2011" name="Front. Microbiol.">
        <title>Genomic signatures of strain selection and enhancement in Bacillus atrophaeus var. globigii, a historical biowarfare simulant.</title>
        <authorList>
            <person name="Gibbons H.S."/>
            <person name="Broomall S.M."/>
            <person name="McNew L.A."/>
            <person name="Daligault H."/>
            <person name="Chapman C."/>
            <person name="Bruce D."/>
            <person name="Karavis M."/>
            <person name="Krepps M."/>
            <person name="McGregor P.A."/>
            <person name="Hong C."/>
            <person name="Park K.H."/>
            <person name="Akmal A."/>
            <person name="Feldman A."/>
            <person name="Lin J.S."/>
            <person name="Chang W.E."/>
            <person name="Higgs B.W."/>
            <person name="Demirev P."/>
            <person name="Lindquist J."/>
            <person name="Liem A."/>
            <person name="Fochler E."/>
            <person name="Read T.D."/>
            <person name="Tapia R."/>
            <person name="Johnson S."/>
            <person name="Bishop-Lilly K.A."/>
            <person name="Detter C."/>
            <person name="Han C."/>
            <person name="Sozhamannan S."/>
            <person name="Rosenzweig C.N."/>
            <person name="Skowronski E.W."/>
        </authorList>
    </citation>
    <scope>NUCLEOTIDE SEQUENCE [LARGE SCALE GENOMIC DNA]</scope>
    <source>
        <strain evidence="12 13">AK5</strain>
    </source>
</reference>
<dbReference type="FunFam" id="3.40.50.10860:FF:000006">
    <property type="entry name" value="Shikimate dehydrogenase (NADP(+))"/>
    <property type="match status" value="1"/>
</dbReference>
<dbReference type="InterPro" id="IPR041121">
    <property type="entry name" value="SDH_C"/>
</dbReference>
<evidence type="ECO:0000256" key="2">
    <source>
        <dbReference type="ARBA" id="ARBA00012962"/>
    </source>
</evidence>
<dbReference type="OrthoDB" id="9776868at2"/>
<dbReference type="InterPro" id="IPR006151">
    <property type="entry name" value="Shikm_DH/Glu-tRNA_Rdtase"/>
</dbReference>
<dbReference type="GO" id="GO:0005829">
    <property type="term" value="C:cytosol"/>
    <property type="evidence" value="ECO:0007669"/>
    <property type="project" value="TreeGrafter"/>
</dbReference>
<keyword evidence="4 8" id="KW-0521">NADP</keyword>
<feature type="binding site" evidence="8">
    <location>
        <position position="244"/>
    </location>
    <ligand>
        <name>shikimate</name>
        <dbReference type="ChEBI" id="CHEBI:36208"/>
    </ligand>
</feature>
<dbReference type="Pfam" id="PF08501">
    <property type="entry name" value="Shikimate_dh_N"/>
    <property type="match status" value="1"/>
</dbReference>
<feature type="binding site" evidence="8">
    <location>
        <position position="237"/>
    </location>
    <ligand>
        <name>NADP(+)</name>
        <dbReference type="ChEBI" id="CHEBI:58349"/>
    </ligand>
</feature>
<dbReference type="GO" id="GO:0004764">
    <property type="term" value="F:shikimate 3-dehydrogenase (NADP+) activity"/>
    <property type="evidence" value="ECO:0007669"/>
    <property type="project" value="UniProtKB-UniRule"/>
</dbReference>
<dbReference type="AlphaFoldDB" id="A0A432VS56"/>
<feature type="binding site" evidence="8">
    <location>
        <position position="85"/>
    </location>
    <ligand>
        <name>shikimate</name>
        <dbReference type="ChEBI" id="CHEBI:36208"/>
    </ligand>
</feature>
<evidence type="ECO:0000259" key="11">
    <source>
        <dbReference type="Pfam" id="PF18317"/>
    </source>
</evidence>
<evidence type="ECO:0000313" key="12">
    <source>
        <dbReference type="EMBL" id="RUO19189.1"/>
    </source>
</evidence>
<evidence type="ECO:0000256" key="6">
    <source>
        <dbReference type="ARBA" id="ARBA00023141"/>
    </source>
</evidence>
<evidence type="ECO:0000256" key="8">
    <source>
        <dbReference type="HAMAP-Rule" id="MF_00222"/>
    </source>
</evidence>
<proteinExistence type="inferred from homology"/>
<comment type="function">
    <text evidence="8">Involved in the biosynthesis of the chorismate, which leads to the biosynthesis of aromatic amino acids. Catalyzes the reversible NADPH linked reduction of 3-dehydroshikimate (DHSA) to yield shikimate (SA).</text>
</comment>
<dbReference type="PANTHER" id="PTHR21089">
    <property type="entry name" value="SHIKIMATE DEHYDROGENASE"/>
    <property type="match status" value="1"/>
</dbReference>
<dbReference type="Gene3D" id="3.40.50.720">
    <property type="entry name" value="NAD(P)-binding Rossmann-like Domain"/>
    <property type="match status" value="1"/>
</dbReference>
<dbReference type="HAMAP" id="MF_00222">
    <property type="entry name" value="Shikimate_DH_AroE"/>
    <property type="match status" value="1"/>
</dbReference>
<feature type="binding site" evidence="8">
    <location>
        <position position="60"/>
    </location>
    <ligand>
        <name>shikimate</name>
        <dbReference type="ChEBI" id="CHEBI:36208"/>
    </ligand>
</feature>
<evidence type="ECO:0000313" key="13">
    <source>
        <dbReference type="Proteomes" id="UP000288212"/>
    </source>
</evidence>
<dbReference type="NCBIfam" id="TIGR00507">
    <property type="entry name" value="aroE"/>
    <property type="match status" value="1"/>
</dbReference>
<evidence type="ECO:0000259" key="10">
    <source>
        <dbReference type="Pfam" id="PF08501"/>
    </source>
</evidence>
<evidence type="ECO:0000256" key="7">
    <source>
        <dbReference type="ARBA" id="ARBA00049442"/>
    </source>
</evidence>
<dbReference type="GO" id="GO:0008652">
    <property type="term" value="P:amino acid biosynthetic process"/>
    <property type="evidence" value="ECO:0007669"/>
    <property type="project" value="UniProtKB-KW"/>
</dbReference>
<evidence type="ECO:0000256" key="4">
    <source>
        <dbReference type="ARBA" id="ARBA00022857"/>
    </source>
</evidence>
<dbReference type="InterPro" id="IPR013708">
    <property type="entry name" value="Shikimate_DH-bd_N"/>
</dbReference>
<dbReference type="PANTHER" id="PTHR21089:SF1">
    <property type="entry name" value="BIFUNCTIONAL 3-DEHYDROQUINATE DEHYDRATASE_SHIKIMATE DEHYDROGENASE, CHLOROPLASTIC"/>
    <property type="match status" value="1"/>
</dbReference>
<organism evidence="12 13">
    <name type="scientific">Aliidiomarina haloalkalitolerans</name>
    <dbReference type="NCBI Taxonomy" id="859059"/>
    <lineage>
        <taxon>Bacteria</taxon>
        <taxon>Pseudomonadati</taxon>
        <taxon>Pseudomonadota</taxon>
        <taxon>Gammaproteobacteria</taxon>
        <taxon>Alteromonadales</taxon>
        <taxon>Idiomarinaceae</taxon>
        <taxon>Aliidiomarina</taxon>
    </lineage>
</organism>
<feature type="domain" description="SDH C-terminal" evidence="11">
    <location>
        <begin position="237"/>
        <end position="267"/>
    </location>
</feature>
<dbReference type="InterPro" id="IPR011342">
    <property type="entry name" value="Shikimate_DH"/>
</dbReference>
<comment type="similarity">
    <text evidence="8">Belongs to the shikimate dehydrogenase family.</text>
</comment>
<dbReference type="GO" id="GO:0019632">
    <property type="term" value="P:shikimate metabolic process"/>
    <property type="evidence" value="ECO:0007669"/>
    <property type="project" value="InterPro"/>
</dbReference>
<comment type="catalytic activity">
    <reaction evidence="7 8">
        <text>shikimate + NADP(+) = 3-dehydroshikimate + NADPH + H(+)</text>
        <dbReference type="Rhea" id="RHEA:17737"/>
        <dbReference type="ChEBI" id="CHEBI:15378"/>
        <dbReference type="ChEBI" id="CHEBI:16630"/>
        <dbReference type="ChEBI" id="CHEBI:36208"/>
        <dbReference type="ChEBI" id="CHEBI:57783"/>
        <dbReference type="ChEBI" id="CHEBI:58349"/>
        <dbReference type="EC" id="1.1.1.25"/>
    </reaction>
</comment>
<dbReference type="NCBIfam" id="NF001310">
    <property type="entry name" value="PRK00258.1-2"/>
    <property type="match status" value="1"/>
</dbReference>
<sequence length="273" mass="29494">MKLAVFGYPIEHSLSPQIHSAFAAQFGRELEYARILAAPEQFSERLQEFHQAGGGGANVTVPLKEIALTLCDDLSERAHAAGAVNTLIRTKQGWRGDNTDGIGLVRDLQRLGVGLKDSRVLILGAGGAVRGVIMPLLNAGVSTLHIANRTAARAERLAAEFAEKFAGVTASSLTAIETERPWTVIINATAAGLQGERPHVSEKILHGQPFCYDMVYGQQPTAFLQWAAEQNCATADGLGMLVEQAAASYRIWTTEQPQTLPVLQALRQQLEQK</sequence>
<dbReference type="Pfam" id="PF01488">
    <property type="entry name" value="Shikimate_DH"/>
    <property type="match status" value="1"/>
</dbReference>
<keyword evidence="3 8" id="KW-0028">Amino-acid biosynthesis</keyword>